<evidence type="ECO:0000313" key="2">
    <source>
        <dbReference type="Proteomes" id="UP001066276"/>
    </source>
</evidence>
<dbReference type="AlphaFoldDB" id="A0AAV7TSL6"/>
<accession>A0AAV7TSL6</accession>
<keyword evidence="2" id="KW-1185">Reference proteome</keyword>
<dbReference type="Proteomes" id="UP001066276">
    <property type="component" value="Chromosome 3_2"/>
</dbReference>
<name>A0AAV7TSL6_PLEWA</name>
<protein>
    <submittedName>
        <fullName evidence="1">Uncharacterized protein</fullName>
    </submittedName>
</protein>
<comment type="caution">
    <text evidence="1">The sequence shown here is derived from an EMBL/GenBank/DDBJ whole genome shotgun (WGS) entry which is preliminary data.</text>
</comment>
<sequence length="197" mass="21543">MSFLLKTPRSCRPNLQDAVPGRASAVSSGEEVSSKCLRNKCHKYWKPLGSLGGQDTSSWRTMRCPEPRQAPWPFCHREGVTTGAKQSSALVRWRGSWGRKGRAESRGRGWSQSNRLLYNEASHPAGPAAVERHGYPGSGGWHCCGPHPLPRTKEPCAASWGCSRPAPLLYPFTKALCTVKALTQPLLASQESSFVAL</sequence>
<dbReference type="EMBL" id="JANPWB010000006">
    <property type="protein sequence ID" value="KAJ1178718.1"/>
    <property type="molecule type" value="Genomic_DNA"/>
</dbReference>
<evidence type="ECO:0000313" key="1">
    <source>
        <dbReference type="EMBL" id="KAJ1178718.1"/>
    </source>
</evidence>
<proteinExistence type="predicted"/>
<organism evidence="1 2">
    <name type="scientific">Pleurodeles waltl</name>
    <name type="common">Iberian ribbed newt</name>
    <dbReference type="NCBI Taxonomy" id="8319"/>
    <lineage>
        <taxon>Eukaryota</taxon>
        <taxon>Metazoa</taxon>
        <taxon>Chordata</taxon>
        <taxon>Craniata</taxon>
        <taxon>Vertebrata</taxon>
        <taxon>Euteleostomi</taxon>
        <taxon>Amphibia</taxon>
        <taxon>Batrachia</taxon>
        <taxon>Caudata</taxon>
        <taxon>Salamandroidea</taxon>
        <taxon>Salamandridae</taxon>
        <taxon>Pleurodelinae</taxon>
        <taxon>Pleurodeles</taxon>
    </lineage>
</organism>
<gene>
    <name evidence="1" type="ORF">NDU88_003960</name>
</gene>
<reference evidence="1" key="1">
    <citation type="journal article" date="2022" name="bioRxiv">
        <title>Sequencing and chromosome-scale assembly of the giantPleurodeles waltlgenome.</title>
        <authorList>
            <person name="Brown T."/>
            <person name="Elewa A."/>
            <person name="Iarovenko S."/>
            <person name="Subramanian E."/>
            <person name="Araus A.J."/>
            <person name="Petzold A."/>
            <person name="Susuki M."/>
            <person name="Suzuki K.-i.T."/>
            <person name="Hayashi T."/>
            <person name="Toyoda A."/>
            <person name="Oliveira C."/>
            <person name="Osipova E."/>
            <person name="Leigh N.D."/>
            <person name="Simon A."/>
            <person name="Yun M.H."/>
        </authorList>
    </citation>
    <scope>NUCLEOTIDE SEQUENCE</scope>
    <source>
        <strain evidence="1">20211129_DDA</strain>
        <tissue evidence="1">Liver</tissue>
    </source>
</reference>